<feature type="region of interest" description="Disordered" evidence="1">
    <location>
        <begin position="179"/>
        <end position="202"/>
    </location>
</feature>
<feature type="compositionally biased region" description="Basic and acidic residues" evidence="1">
    <location>
        <begin position="193"/>
        <end position="202"/>
    </location>
</feature>
<proteinExistence type="predicted"/>
<dbReference type="AlphaFoldDB" id="A0A2S6BQR6"/>
<dbReference type="EMBL" id="PNEN01001798">
    <property type="protein sequence ID" value="PPJ49792.1"/>
    <property type="molecule type" value="Genomic_DNA"/>
</dbReference>
<feature type="region of interest" description="Disordered" evidence="1">
    <location>
        <begin position="1"/>
        <end position="33"/>
    </location>
</feature>
<dbReference type="OrthoDB" id="10388329at2759"/>
<dbReference type="Proteomes" id="UP000237631">
    <property type="component" value="Unassembled WGS sequence"/>
</dbReference>
<feature type="compositionally biased region" description="Polar residues" evidence="1">
    <location>
        <begin position="18"/>
        <end position="32"/>
    </location>
</feature>
<accession>A0A2S6BQR6</accession>
<reference evidence="3" key="1">
    <citation type="journal article" date="2017" name="bioRxiv">
        <title>Conservation of a gene cluster reveals novel cercosporin biosynthetic mechanisms and extends production to the genus Colletotrichum.</title>
        <authorList>
            <person name="de Jonge R."/>
            <person name="Ebert M.K."/>
            <person name="Huitt-Roehl C.R."/>
            <person name="Pal P."/>
            <person name="Suttle J.C."/>
            <person name="Spanner R.E."/>
            <person name="Neubauer J.D."/>
            <person name="Jurick W.M.II."/>
            <person name="Stott K.A."/>
            <person name="Secor G.A."/>
            <person name="Thomma B.P.H.J."/>
            <person name="Van de Peer Y."/>
            <person name="Townsend C.A."/>
            <person name="Bolton M.D."/>
        </authorList>
    </citation>
    <scope>NUCLEOTIDE SEQUENCE [LARGE SCALE GENOMIC DNA]</scope>
    <source>
        <strain evidence="3">CBS538.71</strain>
    </source>
</reference>
<evidence type="ECO:0000313" key="2">
    <source>
        <dbReference type="EMBL" id="PPJ49792.1"/>
    </source>
</evidence>
<comment type="caution">
    <text evidence="2">The sequence shown here is derived from an EMBL/GenBank/DDBJ whole genome shotgun (WGS) entry which is preliminary data.</text>
</comment>
<gene>
    <name evidence="2" type="ORF">CBER1_03304</name>
</gene>
<keyword evidence="3" id="KW-1185">Reference proteome</keyword>
<organism evidence="2 3">
    <name type="scientific">Cercospora berteroae</name>
    <dbReference type="NCBI Taxonomy" id="357750"/>
    <lineage>
        <taxon>Eukaryota</taxon>
        <taxon>Fungi</taxon>
        <taxon>Dikarya</taxon>
        <taxon>Ascomycota</taxon>
        <taxon>Pezizomycotina</taxon>
        <taxon>Dothideomycetes</taxon>
        <taxon>Dothideomycetidae</taxon>
        <taxon>Mycosphaerellales</taxon>
        <taxon>Mycosphaerellaceae</taxon>
        <taxon>Cercospora</taxon>
    </lineage>
</organism>
<sequence length="202" mass="23086">MSSQSGASHRDDGLESSVAGTITPSNNQTSHFRLNDLPPELRLIIHEFVLFSDFEERQAISKEALAHHFYYVSRGMQAEVELTYIKALDNYWYRVNGTADEALRKASSALQATEDHSEAMRRVEEAGNMTQEAWRKGRVVEDQLEAARRTATEEYFCMRKKGDRRLLEVQLQITKIKLAKARREEDDDEDAEAETREASESG</sequence>
<evidence type="ECO:0000256" key="1">
    <source>
        <dbReference type="SAM" id="MobiDB-lite"/>
    </source>
</evidence>
<protein>
    <submittedName>
        <fullName evidence="2">Uncharacterized protein</fullName>
    </submittedName>
</protein>
<evidence type="ECO:0000313" key="3">
    <source>
        <dbReference type="Proteomes" id="UP000237631"/>
    </source>
</evidence>
<name>A0A2S6BQR6_9PEZI</name>